<keyword evidence="4" id="KW-1185">Reference proteome</keyword>
<name>A0A5B0MIR1_PUCGR</name>
<sequence>MNLRSFISLAVALFITSDVANGADNPCPPAIGPGCCPNGAICRDKQNPDISRAAEHFGSYRYPTYHCLDYEILICN</sequence>
<dbReference type="Proteomes" id="UP000325313">
    <property type="component" value="Unassembled WGS sequence"/>
</dbReference>
<dbReference type="AlphaFoldDB" id="A0A5B0MIR1"/>
<comment type="caution">
    <text evidence="2">The sequence shown here is derived from an EMBL/GenBank/DDBJ whole genome shotgun (WGS) entry which is preliminary data.</text>
</comment>
<evidence type="ECO:0000313" key="5">
    <source>
        <dbReference type="Proteomes" id="UP000325313"/>
    </source>
</evidence>
<accession>A0A5B0MIR1</accession>
<dbReference type="EMBL" id="VSWC01000145">
    <property type="protein sequence ID" value="KAA1076561.1"/>
    <property type="molecule type" value="Genomic_DNA"/>
</dbReference>
<evidence type="ECO:0000256" key="1">
    <source>
        <dbReference type="SAM" id="SignalP"/>
    </source>
</evidence>
<protein>
    <recommendedName>
        <fullName evidence="6">Hydrophobin</fullName>
    </recommendedName>
</protein>
<reference evidence="4 5" key="1">
    <citation type="submission" date="2019-05" db="EMBL/GenBank/DDBJ databases">
        <title>Emergence of the Ug99 lineage of the wheat stem rust pathogen through somatic hybridization.</title>
        <authorList>
            <person name="Li F."/>
            <person name="Upadhyaya N.M."/>
            <person name="Sperschneider J."/>
            <person name="Matny O."/>
            <person name="Nguyen-Phuc H."/>
            <person name="Mago R."/>
            <person name="Raley C."/>
            <person name="Miller M.E."/>
            <person name="Silverstein K.A.T."/>
            <person name="Henningsen E."/>
            <person name="Hirsch C.D."/>
            <person name="Visser B."/>
            <person name="Pretorius Z.A."/>
            <person name="Steffenson B.J."/>
            <person name="Schwessinger B."/>
            <person name="Dodds P.N."/>
            <person name="Figueroa M."/>
        </authorList>
    </citation>
    <scope>NUCLEOTIDE SEQUENCE [LARGE SCALE GENOMIC DNA]</scope>
    <source>
        <strain evidence="2">21-0</strain>
        <strain evidence="3 5">Ug99</strain>
    </source>
</reference>
<gene>
    <name evidence="2" type="ORF">PGT21_011681</name>
    <name evidence="3" type="ORF">PGTUg99_009095</name>
</gene>
<feature type="signal peptide" evidence="1">
    <location>
        <begin position="1"/>
        <end position="22"/>
    </location>
</feature>
<dbReference type="Proteomes" id="UP000324748">
    <property type="component" value="Unassembled WGS sequence"/>
</dbReference>
<evidence type="ECO:0000313" key="4">
    <source>
        <dbReference type="Proteomes" id="UP000324748"/>
    </source>
</evidence>
<evidence type="ECO:0000313" key="2">
    <source>
        <dbReference type="EMBL" id="KAA1076561.1"/>
    </source>
</evidence>
<keyword evidence="1" id="KW-0732">Signal</keyword>
<evidence type="ECO:0000313" key="3">
    <source>
        <dbReference type="EMBL" id="KAA1126725.1"/>
    </source>
</evidence>
<feature type="chain" id="PRO_5036137242" description="Hydrophobin" evidence="1">
    <location>
        <begin position="23"/>
        <end position="76"/>
    </location>
</feature>
<evidence type="ECO:0008006" key="6">
    <source>
        <dbReference type="Google" id="ProtNLM"/>
    </source>
</evidence>
<proteinExistence type="predicted"/>
<dbReference type="EMBL" id="VDEP01000170">
    <property type="protein sequence ID" value="KAA1126725.1"/>
    <property type="molecule type" value="Genomic_DNA"/>
</dbReference>
<organism evidence="2 4">
    <name type="scientific">Puccinia graminis f. sp. tritici</name>
    <dbReference type="NCBI Taxonomy" id="56615"/>
    <lineage>
        <taxon>Eukaryota</taxon>
        <taxon>Fungi</taxon>
        <taxon>Dikarya</taxon>
        <taxon>Basidiomycota</taxon>
        <taxon>Pucciniomycotina</taxon>
        <taxon>Pucciniomycetes</taxon>
        <taxon>Pucciniales</taxon>
        <taxon>Pucciniaceae</taxon>
        <taxon>Puccinia</taxon>
    </lineage>
</organism>